<proteinExistence type="predicted"/>
<evidence type="ECO:0000313" key="2">
    <source>
        <dbReference type="EMBL" id="MDI5969327.1"/>
    </source>
</evidence>
<dbReference type="AlphaFoldDB" id="A0AA90K8D1"/>
<organism evidence="2">
    <name type="scientific">Streptantibioticus silvisoli</name>
    <dbReference type="NCBI Taxonomy" id="2705255"/>
    <lineage>
        <taxon>Bacteria</taxon>
        <taxon>Bacillati</taxon>
        <taxon>Actinomycetota</taxon>
        <taxon>Actinomycetes</taxon>
        <taxon>Kitasatosporales</taxon>
        <taxon>Streptomycetaceae</taxon>
        <taxon>Streptantibioticus</taxon>
    </lineage>
</organism>
<protein>
    <submittedName>
        <fullName evidence="2">Uncharacterized protein</fullName>
    </submittedName>
</protein>
<dbReference type="Proteomes" id="UP001156398">
    <property type="component" value="Unassembled WGS sequence"/>
</dbReference>
<comment type="caution">
    <text evidence="2">The sequence shown here is derived from an EMBL/GenBank/DDBJ whole genome shotgun (WGS) entry which is preliminary data.</text>
</comment>
<name>A0AA90K8D1_9ACTN</name>
<dbReference type="EMBL" id="JABXJJ020000009">
    <property type="protein sequence ID" value="MDI5969327.1"/>
    <property type="molecule type" value="Genomic_DNA"/>
</dbReference>
<dbReference type="EMBL" id="JAAGKO020000014">
    <property type="protein sequence ID" value="MDI5963458.1"/>
    <property type="molecule type" value="Genomic_DNA"/>
</dbReference>
<evidence type="ECO:0000313" key="1">
    <source>
        <dbReference type="EMBL" id="MDI5963458.1"/>
    </source>
</evidence>
<gene>
    <name evidence="1" type="ORF">POF43_012170</name>
    <name evidence="2" type="ORF">POF50_008205</name>
</gene>
<reference evidence="2 3" key="1">
    <citation type="submission" date="2023-05" db="EMBL/GenBank/DDBJ databases">
        <title>Streptantibioticus silvisoli sp. nov., acidotolerant actinomycetes 1 from pine litter.</title>
        <authorList>
            <person name="Swiecimska M."/>
            <person name="Golinska P."/>
            <person name="Sangal V."/>
            <person name="Wachnowicz B."/>
            <person name="Goodfellow M."/>
        </authorList>
    </citation>
    <scope>NUCLEOTIDE SEQUENCE</scope>
    <source>
        <strain evidence="2">SL13</strain>
        <strain evidence="1 3">SL54</strain>
    </source>
</reference>
<dbReference type="RefSeq" id="WP_271318014.1">
    <property type="nucleotide sequence ID" value="NZ_JAAGKO020000014.1"/>
</dbReference>
<evidence type="ECO:0000313" key="3">
    <source>
        <dbReference type="Proteomes" id="UP001156398"/>
    </source>
</evidence>
<keyword evidence="3" id="KW-1185">Reference proteome</keyword>
<sequence length="41" mass="4354">MTRMLGLRRNVLGPAPLCLRGAVDAEGVPAKSVARQIELPP</sequence>
<accession>A0AA90K8D1</accession>